<dbReference type="Proteomes" id="UP000193642">
    <property type="component" value="Unassembled WGS sequence"/>
</dbReference>
<evidence type="ECO:0000313" key="5">
    <source>
        <dbReference type="Proteomes" id="UP000193642"/>
    </source>
</evidence>
<reference evidence="4 5" key="1">
    <citation type="submission" date="2016-07" db="EMBL/GenBank/DDBJ databases">
        <title>Pervasive Adenine N6-methylation of Active Genes in Fungi.</title>
        <authorList>
            <consortium name="DOE Joint Genome Institute"/>
            <person name="Mondo S.J."/>
            <person name="Dannebaum R.O."/>
            <person name="Kuo R.C."/>
            <person name="Labutti K."/>
            <person name="Haridas S."/>
            <person name="Kuo A."/>
            <person name="Salamov A."/>
            <person name="Ahrendt S.R."/>
            <person name="Lipzen A."/>
            <person name="Sullivan W."/>
            <person name="Andreopoulos W.B."/>
            <person name="Clum A."/>
            <person name="Lindquist E."/>
            <person name="Daum C."/>
            <person name="Ramamoorthy G.K."/>
            <person name="Gryganskyi A."/>
            <person name="Culley D."/>
            <person name="Magnuson J.K."/>
            <person name="James T.Y."/>
            <person name="O'Malley M.A."/>
            <person name="Stajich J.E."/>
            <person name="Spatafora J.W."/>
            <person name="Visel A."/>
            <person name="Grigoriev I.V."/>
        </authorList>
    </citation>
    <scope>NUCLEOTIDE SEQUENCE [LARGE SCALE GENOMIC DNA]</scope>
    <source>
        <strain evidence="4 5">JEL800</strain>
    </source>
</reference>
<sequence>MGPAVVSYPALGIKALEPEQMHTLKHYAKEVPNSAPKDNSTTGIYRNVQAFKELTKDFPTVKTLHDVFQHSLKATPKNDCLGHRPVYWDGASGTWKAKDYVWQSYETVYARIKDFGSGVMKLAEEFGLDDKHFNFGVYSVNNPEYVIADFAIHMFSLTLVALYDTLGADTSEYIINHAEVPIMLTTIDKIGNLVALVPKCPTLKVIIVNDGNLSLNSDQQLYLKLGRQILKERGVSLLLFSEVEKMGKSAPAEPRLPTPDHVAAISYTSGTTGVPKGALVLHKNVIAVMRSLYDSGMALLPTDVHISYLPLAHIYEKLALNNMLLHGAAVGFSRGDTALLMDDISALKPTIFISVPRLYNRIYERIMSGATTGSAFKQALFKRAVAAKLANLKANGTLTHSIWDPIIFSKVKAVLGGRLRAALSGSAPISNEVLNFLSIAFCAPVKEGYGQTESAAGCTYAVLKDYDPGHVGPPVSCNEIKLASVPEMKYLATDKPYPRGEIWVRGNNTKEALTEDGWLKTGDIGFIDKKGRIHIIDRKKNIFKLAQGEYVAPEKIENVYQKSPLIAQVYVHGDSLQSELVAIVVPDQEYAIPAAREAGVLPANTPNPGPAAPGAPLHPLLKTVCESEKMQAIFLKDMDRVGKEHKLKGFEFAKAVHLDSQGFSMENGLITPTFKLKRNEAADKFRPQIDAMYKVLNEKAPPAKL</sequence>
<dbReference type="InterPro" id="IPR000873">
    <property type="entry name" value="AMP-dep_synth/lig_dom"/>
</dbReference>
<dbReference type="OrthoDB" id="1700726at2759"/>
<keyword evidence="5" id="KW-1185">Reference proteome</keyword>
<dbReference type="PANTHER" id="PTHR43272">
    <property type="entry name" value="LONG-CHAIN-FATTY-ACID--COA LIGASE"/>
    <property type="match status" value="1"/>
</dbReference>
<evidence type="ECO:0000313" key="4">
    <source>
        <dbReference type="EMBL" id="ORY48443.1"/>
    </source>
</evidence>
<feature type="domain" description="AMP-dependent synthetase/ligase" evidence="3">
    <location>
        <begin position="98"/>
        <end position="508"/>
    </location>
</feature>
<dbReference type="AlphaFoldDB" id="A0A1Y2CN66"/>
<dbReference type="GO" id="GO:0005524">
    <property type="term" value="F:ATP binding"/>
    <property type="evidence" value="ECO:0007669"/>
    <property type="project" value="UniProtKB-KW"/>
</dbReference>
<dbReference type="PANTHER" id="PTHR43272:SF33">
    <property type="entry name" value="AMP-BINDING DOMAIN-CONTAINING PROTEIN-RELATED"/>
    <property type="match status" value="1"/>
</dbReference>
<accession>A0A1Y2CN66</accession>
<dbReference type="GO" id="GO:0016020">
    <property type="term" value="C:membrane"/>
    <property type="evidence" value="ECO:0007669"/>
    <property type="project" value="TreeGrafter"/>
</dbReference>
<gene>
    <name evidence="4" type="ORF">BCR33DRAFT_714229</name>
</gene>
<evidence type="ECO:0000256" key="2">
    <source>
        <dbReference type="ARBA" id="ARBA00022840"/>
    </source>
</evidence>
<comment type="caution">
    <text evidence="4">The sequence shown here is derived from an EMBL/GenBank/DDBJ whole genome shotgun (WGS) entry which is preliminary data.</text>
</comment>
<dbReference type="EMBL" id="MCGO01000011">
    <property type="protein sequence ID" value="ORY48443.1"/>
    <property type="molecule type" value="Genomic_DNA"/>
</dbReference>
<organism evidence="4 5">
    <name type="scientific">Rhizoclosmatium globosum</name>
    <dbReference type="NCBI Taxonomy" id="329046"/>
    <lineage>
        <taxon>Eukaryota</taxon>
        <taxon>Fungi</taxon>
        <taxon>Fungi incertae sedis</taxon>
        <taxon>Chytridiomycota</taxon>
        <taxon>Chytridiomycota incertae sedis</taxon>
        <taxon>Chytridiomycetes</taxon>
        <taxon>Chytridiales</taxon>
        <taxon>Chytriomycetaceae</taxon>
        <taxon>Rhizoclosmatium</taxon>
    </lineage>
</organism>
<keyword evidence="2" id="KW-0067">ATP-binding</keyword>
<dbReference type="STRING" id="329046.A0A1Y2CN66"/>
<dbReference type="Pfam" id="PF00501">
    <property type="entry name" value="AMP-binding"/>
    <property type="match status" value="1"/>
</dbReference>
<dbReference type="Gene3D" id="3.40.50.12780">
    <property type="entry name" value="N-terminal domain of ligase-like"/>
    <property type="match status" value="1"/>
</dbReference>
<evidence type="ECO:0000256" key="1">
    <source>
        <dbReference type="ARBA" id="ARBA00022741"/>
    </source>
</evidence>
<dbReference type="InterPro" id="IPR020845">
    <property type="entry name" value="AMP-binding_CS"/>
</dbReference>
<protein>
    <submittedName>
        <fullName evidence="4">Acetyl-CoA synthetase-like protein</fullName>
    </submittedName>
</protein>
<dbReference type="GO" id="GO:0005783">
    <property type="term" value="C:endoplasmic reticulum"/>
    <property type="evidence" value="ECO:0007669"/>
    <property type="project" value="TreeGrafter"/>
</dbReference>
<name>A0A1Y2CN66_9FUNG</name>
<dbReference type="PROSITE" id="PS00455">
    <property type="entry name" value="AMP_BINDING"/>
    <property type="match status" value="1"/>
</dbReference>
<keyword evidence="1" id="KW-0547">Nucleotide-binding</keyword>
<dbReference type="SUPFAM" id="SSF56801">
    <property type="entry name" value="Acetyl-CoA synthetase-like"/>
    <property type="match status" value="1"/>
</dbReference>
<evidence type="ECO:0000259" key="3">
    <source>
        <dbReference type="Pfam" id="PF00501"/>
    </source>
</evidence>
<proteinExistence type="predicted"/>
<dbReference type="GO" id="GO:0004467">
    <property type="term" value="F:long-chain fatty acid-CoA ligase activity"/>
    <property type="evidence" value="ECO:0007669"/>
    <property type="project" value="TreeGrafter"/>
</dbReference>
<dbReference type="InterPro" id="IPR042099">
    <property type="entry name" value="ANL_N_sf"/>
</dbReference>